<dbReference type="GO" id="GO:0016020">
    <property type="term" value="C:membrane"/>
    <property type="evidence" value="ECO:0007669"/>
    <property type="project" value="InterPro"/>
</dbReference>
<protein>
    <submittedName>
        <fullName evidence="1">CDP-glycerol glycerophosphotransferase family protein</fullName>
    </submittedName>
</protein>
<sequence length="470" mass="54232">MTKKHILFIPFDAIALQEMMPTAKKILADSNYVPLFYLCWSIFPMEVQFFKEEHFRQLDEAGMEIYDRESTMPRYRQIKETLYITIKRAIRDKIMPTTIWGIMANTKKFLQMQNRIKKLFNEKDVAAVVLISDRVLGWEAVAVKLANKRRIPTFIVPFSLYSPRGDVKNRMIKENFEQFFVGRSFQKIVSKILFPRIIHNYEGRDIFFFPFQAAVSGWVLGLLPENPWTIGGGRASRMAVENEFFRNILIEQGVTPSKMVVTGKPSSDYIYETLKQGDPDVIRGELGIAGDKKILLCAVPQLAEHELTSWERHWWEIEFLLYTFSKLPNVATVLSLHPRSHPPDYTPVAERYGAVIARRRIYELLPISDVFVATYSTTVMFAVGMAKPTVVVDFYGLDHDIYNRAPGVMIVNRRDQLGPSLKKLFMDDIYYDSLAASQKKSAGQWLVLDGKCTERVVGEIYALIEDRFTT</sequence>
<dbReference type="Proteomes" id="UP000809273">
    <property type="component" value="Unassembled WGS sequence"/>
</dbReference>
<dbReference type="AlphaFoldDB" id="A0A9D8KEP1"/>
<dbReference type="GO" id="GO:0047355">
    <property type="term" value="F:CDP-glycerol glycerophosphotransferase activity"/>
    <property type="evidence" value="ECO:0007669"/>
    <property type="project" value="InterPro"/>
</dbReference>
<organism evidence="1 2">
    <name type="scientific">Candidatus Zymogenus saltonus</name>
    <dbReference type="NCBI Taxonomy" id="2844893"/>
    <lineage>
        <taxon>Bacteria</taxon>
        <taxon>Deltaproteobacteria</taxon>
        <taxon>Candidatus Zymogenia</taxon>
        <taxon>Candidatus Zymogeniales</taxon>
        <taxon>Candidatus Zymogenaceae</taxon>
        <taxon>Candidatus Zymogenus</taxon>
    </lineage>
</organism>
<evidence type="ECO:0000313" key="2">
    <source>
        <dbReference type="Proteomes" id="UP000809273"/>
    </source>
</evidence>
<evidence type="ECO:0000313" key="1">
    <source>
        <dbReference type="EMBL" id="MBN1572788.1"/>
    </source>
</evidence>
<dbReference type="Pfam" id="PF04464">
    <property type="entry name" value="Glyphos_transf"/>
    <property type="match status" value="1"/>
</dbReference>
<dbReference type="InterPro" id="IPR043148">
    <property type="entry name" value="TagF_C"/>
</dbReference>
<accession>A0A9D8KEP1</accession>
<proteinExistence type="predicted"/>
<dbReference type="Gene3D" id="3.40.50.12580">
    <property type="match status" value="1"/>
</dbReference>
<reference evidence="1" key="1">
    <citation type="journal article" date="2021" name="Environ. Microbiol.">
        <title>Genomic characterization of three novel Desulfobacterota classes expand the metabolic and phylogenetic diversity of the phylum.</title>
        <authorList>
            <person name="Murphy C.L."/>
            <person name="Biggerstaff J."/>
            <person name="Eichhorn A."/>
            <person name="Ewing E."/>
            <person name="Shahan R."/>
            <person name="Soriano D."/>
            <person name="Stewart S."/>
            <person name="VanMol K."/>
            <person name="Walker R."/>
            <person name="Walters P."/>
            <person name="Elshahed M.S."/>
            <person name="Youssef N.H."/>
        </authorList>
    </citation>
    <scope>NUCLEOTIDE SEQUENCE</scope>
    <source>
        <strain evidence="1">Zod_Metabat.24</strain>
    </source>
</reference>
<name>A0A9D8KEP1_9DELT</name>
<gene>
    <name evidence="1" type="ORF">JW984_06275</name>
</gene>
<dbReference type="InterPro" id="IPR007554">
    <property type="entry name" value="Glycerophosphate_synth"/>
</dbReference>
<comment type="caution">
    <text evidence="1">The sequence shown here is derived from an EMBL/GenBank/DDBJ whole genome shotgun (WGS) entry which is preliminary data.</text>
</comment>
<dbReference type="SUPFAM" id="SSF53756">
    <property type="entry name" value="UDP-Glycosyltransferase/glycogen phosphorylase"/>
    <property type="match status" value="1"/>
</dbReference>
<dbReference type="EMBL" id="JAFGIX010000028">
    <property type="protein sequence ID" value="MBN1572788.1"/>
    <property type="molecule type" value="Genomic_DNA"/>
</dbReference>
<reference evidence="1" key="2">
    <citation type="submission" date="2021-01" db="EMBL/GenBank/DDBJ databases">
        <authorList>
            <person name="Hahn C.R."/>
            <person name="Youssef N.H."/>
            <person name="Elshahed M."/>
        </authorList>
    </citation>
    <scope>NUCLEOTIDE SEQUENCE</scope>
    <source>
        <strain evidence="1">Zod_Metabat.24</strain>
    </source>
</reference>